<name>A0AAW6U4Q2_9BACT</name>
<dbReference type="RefSeq" id="WP_349246268.1">
    <property type="nucleotide sequence ID" value="NZ_JASCXX010000025.1"/>
</dbReference>
<comment type="caution">
    <text evidence="2">The sequence shown here is derived from an EMBL/GenBank/DDBJ whole genome shotgun (WGS) entry which is preliminary data.</text>
</comment>
<evidence type="ECO:0000313" key="2">
    <source>
        <dbReference type="EMBL" id="MDI6450859.1"/>
    </source>
</evidence>
<gene>
    <name evidence="2" type="ORF">QJ522_17500</name>
</gene>
<dbReference type="GO" id="GO:0006779">
    <property type="term" value="P:porphyrin-containing compound biosynthetic process"/>
    <property type="evidence" value="ECO:0007669"/>
    <property type="project" value="InterPro"/>
</dbReference>
<dbReference type="Gene3D" id="3.20.20.210">
    <property type="match status" value="1"/>
</dbReference>
<evidence type="ECO:0000313" key="3">
    <source>
        <dbReference type="Proteomes" id="UP001431776"/>
    </source>
</evidence>
<sequence length="346" mass="37538">MASTMTPKERIYATLRGEPIDRLAVTPIFMAWSAHFIARTYRDYYLDADVLAESQQAVTGAFHLDQISAISDPWREASAYGMEFEYPPEGVGKPKESLIRNPDDVARVTSFEIEKAERPRQRVESVAKMAAAVGQTHSVLGWVEGPIAEYADLRGVENTFMDLIDKPEMYLQTAKVIVDNAIRFARAQIDAGADMIGIGDAVASLINPAMYEQFVLPFETTLIDAIHEAGATVKLHICGNIANNIALMARTGADIIDVDWMVSLAAAREAVGLDVTLAGNFDPTAVLLQGTPQDVAEAARTCITTAGAKFILQPGCEVPPGTPEANLRAFCPCEGCLIADDLRRCS</sequence>
<dbReference type="CDD" id="cd03465">
    <property type="entry name" value="URO-D_like"/>
    <property type="match status" value="1"/>
</dbReference>
<reference evidence="2" key="1">
    <citation type="submission" date="2023-05" db="EMBL/GenBank/DDBJ databases">
        <title>Anaerotaeda fermentans gen. nov., sp. nov., a novel anaerobic planctomycete of the new family within the order Sedimentisphaerales isolated from Taman Peninsula, Russia.</title>
        <authorList>
            <person name="Khomyakova M.A."/>
            <person name="Merkel A.Y."/>
            <person name="Slobodkin A.I."/>
        </authorList>
    </citation>
    <scope>NUCLEOTIDE SEQUENCE</scope>
    <source>
        <strain evidence="2">M17dextr</strain>
    </source>
</reference>
<dbReference type="InterPro" id="IPR052024">
    <property type="entry name" value="Methanogen_methyltrans"/>
</dbReference>
<dbReference type="AlphaFoldDB" id="A0AAW6U4Q2"/>
<organism evidence="2 3">
    <name type="scientific">Anaerobaca lacustris</name>
    <dbReference type="NCBI Taxonomy" id="3044600"/>
    <lineage>
        <taxon>Bacteria</taxon>
        <taxon>Pseudomonadati</taxon>
        <taxon>Planctomycetota</taxon>
        <taxon>Phycisphaerae</taxon>
        <taxon>Sedimentisphaerales</taxon>
        <taxon>Anaerobacaceae</taxon>
        <taxon>Anaerobaca</taxon>
    </lineage>
</organism>
<dbReference type="SUPFAM" id="SSF51726">
    <property type="entry name" value="UROD/MetE-like"/>
    <property type="match status" value="1"/>
</dbReference>
<dbReference type="PANTHER" id="PTHR47099">
    <property type="entry name" value="METHYLCOBAMIDE:COM METHYLTRANSFERASE MTBA"/>
    <property type="match status" value="1"/>
</dbReference>
<evidence type="ECO:0000259" key="1">
    <source>
        <dbReference type="Pfam" id="PF01208"/>
    </source>
</evidence>
<dbReference type="PANTHER" id="PTHR47099:SF1">
    <property type="entry name" value="METHYLCOBAMIDE:COM METHYLTRANSFERASE MTBA"/>
    <property type="match status" value="1"/>
</dbReference>
<dbReference type="InterPro" id="IPR038071">
    <property type="entry name" value="UROD/MetE-like_sf"/>
</dbReference>
<keyword evidence="3" id="KW-1185">Reference proteome</keyword>
<dbReference type="Pfam" id="PF01208">
    <property type="entry name" value="URO-D"/>
    <property type="match status" value="1"/>
</dbReference>
<dbReference type="InterPro" id="IPR000257">
    <property type="entry name" value="Uroporphyrinogen_deCOase"/>
</dbReference>
<proteinExistence type="predicted"/>
<protein>
    <submittedName>
        <fullName evidence="2">Uroporphyrinogen decarboxylase family protein</fullName>
    </submittedName>
</protein>
<dbReference type="Proteomes" id="UP001431776">
    <property type="component" value="Unassembled WGS sequence"/>
</dbReference>
<dbReference type="EMBL" id="JASCXX010000025">
    <property type="protein sequence ID" value="MDI6450859.1"/>
    <property type="molecule type" value="Genomic_DNA"/>
</dbReference>
<accession>A0AAW6U4Q2</accession>
<feature type="domain" description="Uroporphyrinogen decarboxylase (URO-D)" evidence="1">
    <location>
        <begin position="6"/>
        <end position="331"/>
    </location>
</feature>
<dbReference type="GO" id="GO:0004853">
    <property type="term" value="F:uroporphyrinogen decarboxylase activity"/>
    <property type="evidence" value="ECO:0007669"/>
    <property type="project" value="InterPro"/>
</dbReference>